<dbReference type="AlphaFoldDB" id="A0A0S2I3C0"/>
<feature type="domain" description="Alanine racemase N-terminal" evidence="4">
    <location>
        <begin position="6"/>
        <end position="229"/>
    </location>
</feature>
<evidence type="ECO:0000256" key="1">
    <source>
        <dbReference type="ARBA" id="ARBA00001933"/>
    </source>
</evidence>
<proteinExistence type="predicted"/>
<dbReference type="InterPro" id="IPR000821">
    <property type="entry name" value="Ala_racemase"/>
</dbReference>
<dbReference type="OrthoDB" id="504078at2"/>
<accession>A0A0S2I3C0</accession>
<dbReference type="PANTHER" id="PTHR30511">
    <property type="entry name" value="ALANINE RACEMASE"/>
    <property type="match status" value="1"/>
</dbReference>
<dbReference type="PANTHER" id="PTHR30511:SF3">
    <property type="entry name" value="LYSINE RACEMASE"/>
    <property type="match status" value="1"/>
</dbReference>
<organism evidence="5 6">
    <name type="scientific">Salinivirga cyanobacteriivorans</name>
    <dbReference type="NCBI Taxonomy" id="1307839"/>
    <lineage>
        <taxon>Bacteria</taxon>
        <taxon>Pseudomonadati</taxon>
        <taxon>Bacteroidota</taxon>
        <taxon>Bacteroidia</taxon>
        <taxon>Bacteroidales</taxon>
        <taxon>Salinivirgaceae</taxon>
        <taxon>Salinivirga</taxon>
    </lineage>
</organism>
<keyword evidence="2" id="KW-0663">Pyridoxal phosphate</keyword>
<evidence type="ECO:0000256" key="3">
    <source>
        <dbReference type="ARBA" id="ARBA00023235"/>
    </source>
</evidence>
<dbReference type="KEGG" id="blq:L21SP5_03275"/>
<evidence type="ECO:0000256" key="2">
    <source>
        <dbReference type="ARBA" id="ARBA00022898"/>
    </source>
</evidence>
<evidence type="ECO:0000313" key="6">
    <source>
        <dbReference type="Proteomes" id="UP000064893"/>
    </source>
</evidence>
<gene>
    <name evidence="5" type="ORF">L21SP5_03275</name>
</gene>
<dbReference type="STRING" id="1307839.L21SP5_03275"/>
<dbReference type="Proteomes" id="UP000064893">
    <property type="component" value="Chromosome"/>
</dbReference>
<dbReference type="EMBL" id="CP013118">
    <property type="protein sequence ID" value="ALO16889.1"/>
    <property type="molecule type" value="Genomic_DNA"/>
</dbReference>
<dbReference type="Pfam" id="PF01168">
    <property type="entry name" value="Ala_racemase_N"/>
    <property type="match status" value="1"/>
</dbReference>
<dbReference type="GO" id="GO:0005829">
    <property type="term" value="C:cytosol"/>
    <property type="evidence" value="ECO:0007669"/>
    <property type="project" value="TreeGrafter"/>
</dbReference>
<evidence type="ECO:0000259" key="4">
    <source>
        <dbReference type="Pfam" id="PF01168"/>
    </source>
</evidence>
<keyword evidence="3" id="KW-0413">Isomerase</keyword>
<dbReference type="InterPro" id="IPR001608">
    <property type="entry name" value="Ala_racemase_N"/>
</dbReference>
<sequence>MAHLNIKISEIKKNIRTITRYLDQYDVKWSLVTKVFSGDREFLRRLLTPEIVKNLHSVGDSRLTSLKNLKAVYPEIQTIYIKPPARVYADDVVKYADISLNSSYNTIVALNEAAKKQKKTHKIILMVEMGELREGIDRDNLVNFYKRVFEMSNIEVIGLGSNLGCMYGVEPTYDKLLQLSLYKRLIECKFNKKMDFVSGGSSITLPLLEKGNVPPEINHFRIGEAAFFGTSPYDNNQFLELSTDTFNFYANLIELEEKGIVPDGIINEANIGHTAGFKEVDLDKTTYKGIVDFGMLDVDYHDLTPKDPEIKFVGTTSDMTVYDLGENIDDKGNKKYSINDAICFKPSYMAAARLLHSKFIDLSFEDE</sequence>
<keyword evidence="6" id="KW-1185">Reference proteome</keyword>
<dbReference type="RefSeq" id="WP_057954233.1">
    <property type="nucleotide sequence ID" value="NZ_CP013118.1"/>
</dbReference>
<name>A0A0S2I3C0_9BACT</name>
<protein>
    <recommendedName>
        <fullName evidence="4">Alanine racemase N-terminal domain-containing protein</fullName>
    </recommendedName>
</protein>
<evidence type="ECO:0000313" key="5">
    <source>
        <dbReference type="EMBL" id="ALO16889.1"/>
    </source>
</evidence>
<dbReference type="InterPro" id="IPR029066">
    <property type="entry name" value="PLP-binding_barrel"/>
</dbReference>
<dbReference type="GO" id="GO:0008784">
    <property type="term" value="F:alanine racemase activity"/>
    <property type="evidence" value="ECO:0007669"/>
    <property type="project" value="TreeGrafter"/>
</dbReference>
<dbReference type="GO" id="GO:0030170">
    <property type="term" value="F:pyridoxal phosphate binding"/>
    <property type="evidence" value="ECO:0007669"/>
    <property type="project" value="TreeGrafter"/>
</dbReference>
<reference evidence="5 6" key="1">
    <citation type="submission" date="2015-11" db="EMBL/GenBank/DDBJ databases">
        <title>Description and complete genome sequence of a novel strain predominating in hypersaline microbial mats and representing a new family of the Bacteriodetes phylum.</title>
        <authorList>
            <person name="Spring S."/>
            <person name="Bunk B."/>
            <person name="Sproer C."/>
            <person name="Klenk H.-P."/>
        </authorList>
    </citation>
    <scope>NUCLEOTIDE SEQUENCE [LARGE SCALE GENOMIC DNA]</scope>
    <source>
        <strain evidence="5 6">L21-Spi-D4</strain>
    </source>
</reference>
<dbReference type="Gene3D" id="3.20.20.10">
    <property type="entry name" value="Alanine racemase"/>
    <property type="match status" value="1"/>
</dbReference>
<comment type="cofactor">
    <cofactor evidence="1">
        <name>pyridoxal 5'-phosphate</name>
        <dbReference type="ChEBI" id="CHEBI:597326"/>
    </cofactor>
</comment>
<dbReference type="SUPFAM" id="SSF51419">
    <property type="entry name" value="PLP-binding barrel"/>
    <property type="match status" value="1"/>
</dbReference>